<evidence type="ECO:0000256" key="10">
    <source>
        <dbReference type="ARBA" id="ARBA00049553"/>
    </source>
</evidence>
<evidence type="ECO:0000256" key="4">
    <source>
        <dbReference type="ARBA" id="ARBA00012984"/>
    </source>
</evidence>
<reference evidence="12" key="1">
    <citation type="submission" date="2016-08" db="EMBL/GenBank/DDBJ databases">
        <authorList>
            <person name="Seilhamer J.J."/>
        </authorList>
    </citation>
    <scope>NUCLEOTIDE SEQUENCE</scope>
    <source>
        <strain evidence="12">86-1</strain>
    </source>
</reference>
<comment type="catalytic activity">
    <reaction evidence="10 11">
        <text>heptanedioate + ATP + CoA = 6-carboxyhexanoyl-CoA + AMP + diphosphate</text>
        <dbReference type="Rhea" id="RHEA:14781"/>
        <dbReference type="ChEBI" id="CHEBI:30616"/>
        <dbReference type="ChEBI" id="CHEBI:33019"/>
        <dbReference type="ChEBI" id="CHEBI:36165"/>
        <dbReference type="ChEBI" id="CHEBI:57287"/>
        <dbReference type="ChEBI" id="CHEBI:57360"/>
        <dbReference type="ChEBI" id="CHEBI:456215"/>
        <dbReference type="EC" id="6.2.1.14"/>
    </reaction>
</comment>
<evidence type="ECO:0000256" key="8">
    <source>
        <dbReference type="ARBA" id="ARBA00022840"/>
    </source>
</evidence>
<protein>
    <recommendedName>
        <fullName evidence="4 11">6-carboxyhexanoate--CoA ligase</fullName>
        <ecNumber evidence="4 11">6.2.1.14</ecNumber>
    </recommendedName>
    <alternativeName>
        <fullName evidence="11">Pimeloyl-CoA synthase</fullName>
    </alternativeName>
</protein>
<dbReference type="NCBIfam" id="NF002360">
    <property type="entry name" value="PRK01322.1"/>
    <property type="match status" value="1"/>
</dbReference>
<comment type="pathway">
    <text evidence="2 11">Metabolic intermediate metabolism; pimeloyl-CoA biosynthesis; pimeloyl-CoA from pimelate: step 1/1.</text>
</comment>
<evidence type="ECO:0000256" key="5">
    <source>
        <dbReference type="ARBA" id="ARBA00022598"/>
    </source>
</evidence>
<dbReference type="GO" id="GO:0009102">
    <property type="term" value="P:biotin biosynthetic process"/>
    <property type="evidence" value="ECO:0007669"/>
    <property type="project" value="UniProtKB-UniRule"/>
</dbReference>
<dbReference type="EMBL" id="FMJC01000002">
    <property type="protein sequence ID" value="SCM73530.1"/>
    <property type="molecule type" value="Genomic_DNA"/>
</dbReference>
<accession>A0A212L7M7</accession>
<evidence type="ECO:0000256" key="2">
    <source>
        <dbReference type="ARBA" id="ARBA00005075"/>
    </source>
</evidence>
<evidence type="ECO:0000256" key="7">
    <source>
        <dbReference type="ARBA" id="ARBA00022756"/>
    </source>
</evidence>
<sequence>MFFSDASANEEAKGMLYSIKMRAENGSRHISGAERIVERHEMSQAMDALTRRGMEHPNGPAETVTVTVRPVTRPLVTIQALPVSEPRVRNLEEARQVLDAELCAMGLQSGPVLSLLYGLREPMRGAVLLDADSLRRLEPDQRRGVRATCMDYTGNSGAGKNHFKEALCLSSKVAHCPQIIGELCISDDPDYTTGYFASRDRGYVRIHHIKKCGMHLGGRIFLFRGSPESVQQCMDYLENQPVMVCME</sequence>
<keyword evidence="6 11" id="KW-0547">Nucleotide-binding</keyword>
<dbReference type="EC" id="6.2.1.14" evidence="4 11"/>
<keyword evidence="8 11" id="KW-0067">ATP-binding</keyword>
<evidence type="ECO:0000313" key="12">
    <source>
        <dbReference type="EMBL" id="SCM73530.1"/>
    </source>
</evidence>
<evidence type="ECO:0000256" key="1">
    <source>
        <dbReference type="ARBA" id="ARBA00001946"/>
    </source>
</evidence>
<dbReference type="GO" id="GO:0005524">
    <property type="term" value="F:ATP binding"/>
    <property type="evidence" value="ECO:0007669"/>
    <property type="project" value="UniProtKB-KW"/>
</dbReference>
<comment type="similarity">
    <text evidence="11">Belongs to the BioW family.</text>
</comment>
<comment type="subunit">
    <text evidence="3 11">Homodimer.</text>
</comment>
<organism evidence="12">
    <name type="scientific">uncultured Desulfovibrio sp</name>
    <dbReference type="NCBI Taxonomy" id="167968"/>
    <lineage>
        <taxon>Bacteria</taxon>
        <taxon>Pseudomonadati</taxon>
        <taxon>Thermodesulfobacteriota</taxon>
        <taxon>Desulfovibrionia</taxon>
        <taxon>Desulfovibrionales</taxon>
        <taxon>Desulfovibrionaceae</taxon>
        <taxon>Desulfovibrio</taxon>
        <taxon>environmental samples</taxon>
    </lineage>
</organism>
<keyword evidence="9 11" id="KW-0460">Magnesium</keyword>
<comment type="cofactor">
    <cofactor evidence="1 11">
        <name>Mg(2+)</name>
        <dbReference type="ChEBI" id="CHEBI:18420"/>
    </cofactor>
</comment>
<dbReference type="GO" id="GO:0000287">
    <property type="term" value="F:magnesium ion binding"/>
    <property type="evidence" value="ECO:0007669"/>
    <property type="project" value="UniProtKB-UniRule"/>
</dbReference>
<evidence type="ECO:0000256" key="3">
    <source>
        <dbReference type="ARBA" id="ARBA00011738"/>
    </source>
</evidence>
<proteinExistence type="inferred from homology"/>
<dbReference type="GO" id="GO:0042410">
    <property type="term" value="F:6-carboxyhexanoate-CoA ligase activity"/>
    <property type="evidence" value="ECO:0007669"/>
    <property type="project" value="UniProtKB-UniRule"/>
</dbReference>
<dbReference type="AlphaFoldDB" id="A0A212L7M7"/>
<name>A0A212L7M7_9BACT</name>
<comment type="function">
    <text evidence="11">Catalyzes the transformation of pimelate into pimeloyl-CoA with concomitant hydrolysis of ATP to AMP.</text>
</comment>
<keyword evidence="7 11" id="KW-0093">Biotin biosynthesis</keyword>
<gene>
    <name evidence="11 12" type="primary">bioW</name>
    <name evidence="12" type="ORF">KL86DES1_21354</name>
</gene>
<evidence type="ECO:0000256" key="9">
    <source>
        <dbReference type="ARBA" id="ARBA00022842"/>
    </source>
</evidence>
<evidence type="ECO:0000256" key="6">
    <source>
        <dbReference type="ARBA" id="ARBA00022741"/>
    </source>
</evidence>
<dbReference type="HAMAP" id="MF_00668">
    <property type="entry name" value="BioW"/>
    <property type="match status" value="1"/>
</dbReference>
<dbReference type="InterPro" id="IPR005499">
    <property type="entry name" value="BioW"/>
</dbReference>
<keyword evidence="5 11" id="KW-0436">Ligase</keyword>
<dbReference type="UniPathway" id="UPA00999">
    <property type="reaction ID" value="UER00351"/>
</dbReference>
<evidence type="ECO:0000256" key="11">
    <source>
        <dbReference type="HAMAP-Rule" id="MF_00668"/>
    </source>
</evidence>
<dbReference type="Pfam" id="PF03744">
    <property type="entry name" value="BioW"/>
    <property type="match status" value="1"/>
</dbReference>